<keyword evidence="1" id="KW-0732">Signal</keyword>
<sequence length="102" mass="11667">MKILKIALMTLILLINLAIAAPSWADVTSHLSANSDYFVGQKVIWLYKARADSENTQRIPGEVVKLGSKQVQVKVQKNKNEFVNRWVNRDRLEVDKSDHSFK</sequence>
<name>A0ABR8DYS7_9NOSO</name>
<accession>A0ABR8DYS7</accession>
<evidence type="ECO:0000313" key="2">
    <source>
        <dbReference type="EMBL" id="MBD2534424.1"/>
    </source>
</evidence>
<proteinExistence type="predicted"/>
<gene>
    <name evidence="2" type="ORF">H6G97_34945</name>
</gene>
<organism evidence="2 3">
    <name type="scientific">Nostoc flagelliforme FACHB-838</name>
    <dbReference type="NCBI Taxonomy" id="2692904"/>
    <lineage>
        <taxon>Bacteria</taxon>
        <taxon>Bacillati</taxon>
        <taxon>Cyanobacteriota</taxon>
        <taxon>Cyanophyceae</taxon>
        <taxon>Nostocales</taxon>
        <taxon>Nostocaceae</taxon>
        <taxon>Nostoc</taxon>
    </lineage>
</organism>
<evidence type="ECO:0008006" key="4">
    <source>
        <dbReference type="Google" id="ProtNLM"/>
    </source>
</evidence>
<reference evidence="2 3" key="1">
    <citation type="journal article" date="2020" name="ISME J.">
        <title>Comparative genomics reveals insights into cyanobacterial evolution and habitat adaptation.</title>
        <authorList>
            <person name="Chen M.Y."/>
            <person name="Teng W.K."/>
            <person name="Zhao L."/>
            <person name="Hu C.X."/>
            <person name="Zhou Y.K."/>
            <person name="Han B.P."/>
            <person name="Song L.R."/>
            <person name="Shu W.S."/>
        </authorList>
    </citation>
    <scope>NUCLEOTIDE SEQUENCE [LARGE SCALE GENOMIC DNA]</scope>
    <source>
        <strain evidence="2 3">FACHB-838</strain>
    </source>
</reference>
<dbReference type="Proteomes" id="UP000623440">
    <property type="component" value="Unassembled WGS sequence"/>
</dbReference>
<dbReference type="RefSeq" id="WP_190944923.1">
    <property type="nucleotide sequence ID" value="NZ_JACJSI010000160.1"/>
</dbReference>
<evidence type="ECO:0000256" key="1">
    <source>
        <dbReference type="SAM" id="SignalP"/>
    </source>
</evidence>
<evidence type="ECO:0000313" key="3">
    <source>
        <dbReference type="Proteomes" id="UP000623440"/>
    </source>
</evidence>
<comment type="caution">
    <text evidence="2">The sequence shown here is derived from an EMBL/GenBank/DDBJ whole genome shotgun (WGS) entry which is preliminary data.</text>
</comment>
<feature type="signal peptide" evidence="1">
    <location>
        <begin position="1"/>
        <end position="20"/>
    </location>
</feature>
<keyword evidence="3" id="KW-1185">Reference proteome</keyword>
<dbReference type="EMBL" id="JACJSI010000160">
    <property type="protein sequence ID" value="MBD2534424.1"/>
    <property type="molecule type" value="Genomic_DNA"/>
</dbReference>
<feature type="chain" id="PRO_5047366444" description="DUF5666 domain-containing protein" evidence="1">
    <location>
        <begin position="21"/>
        <end position="102"/>
    </location>
</feature>
<protein>
    <recommendedName>
        <fullName evidence="4">DUF5666 domain-containing protein</fullName>
    </recommendedName>
</protein>